<keyword evidence="1" id="KW-0472">Membrane</keyword>
<evidence type="ECO:0000313" key="3">
    <source>
        <dbReference type="Proteomes" id="UP000694424"/>
    </source>
</evidence>
<feature type="transmembrane region" description="Helical" evidence="1">
    <location>
        <begin position="103"/>
        <end position="123"/>
    </location>
</feature>
<keyword evidence="1" id="KW-0812">Transmembrane</keyword>
<name>A0A8B9PLF3_APTOW</name>
<dbReference type="AlphaFoldDB" id="A0A8B9PLF3"/>
<organism evidence="2 3">
    <name type="scientific">Apteryx owenii</name>
    <name type="common">Little spotted kiwi</name>
    <dbReference type="NCBI Taxonomy" id="8824"/>
    <lineage>
        <taxon>Eukaryota</taxon>
        <taxon>Metazoa</taxon>
        <taxon>Chordata</taxon>
        <taxon>Craniata</taxon>
        <taxon>Vertebrata</taxon>
        <taxon>Euteleostomi</taxon>
        <taxon>Archelosauria</taxon>
        <taxon>Archosauria</taxon>
        <taxon>Dinosauria</taxon>
        <taxon>Saurischia</taxon>
        <taxon>Theropoda</taxon>
        <taxon>Coelurosauria</taxon>
        <taxon>Aves</taxon>
        <taxon>Palaeognathae</taxon>
        <taxon>Apterygiformes</taxon>
        <taxon>Apterygidae</taxon>
        <taxon>Apteryx</taxon>
    </lineage>
</organism>
<dbReference type="Proteomes" id="UP000694424">
    <property type="component" value="Unplaced"/>
</dbReference>
<reference evidence="2" key="1">
    <citation type="submission" date="2025-08" db="UniProtKB">
        <authorList>
            <consortium name="Ensembl"/>
        </authorList>
    </citation>
    <scope>IDENTIFICATION</scope>
</reference>
<reference evidence="2" key="2">
    <citation type="submission" date="2025-09" db="UniProtKB">
        <authorList>
            <consortium name="Ensembl"/>
        </authorList>
    </citation>
    <scope>IDENTIFICATION</scope>
</reference>
<evidence type="ECO:0000256" key="1">
    <source>
        <dbReference type="SAM" id="Phobius"/>
    </source>
</evidence>
<dbReference type="GO" id="GO:0003677">
    <property type="term" value="F:DNA binding"/>
    <property type="evidence" value="ECO:0007669"/>
    <property type="project" value="InterPro"/>
</dbReference>
<dbReference type="Ensembl" id="ENSAOWT00000014417.1">
    <property type="protein sequence ID" value="ENSAOWP00000012687.1"/>
    <property type="gene ID" value="ENSAOWG00000008672.1"/>
</dbReference>
<dbReference type="PANTHER" id="PTHR14628:SF1">
    <property type="entry name" value="BEN DOMAIN-CONTAINING PROTEIN 5"/>
    <property type="match status" value="1"/>
</dbReference>
<accession>A0A8B9PLF3</accession>
<evidence type="ECO:0000313" key="2">
    <source>
        <dbReference type="Ensembl" id="ENSAOWP00000012687.1"/>
    </source>
</evidence>
<sequence length="141" mass="16404">ACTAFLPCLVLEVPNQVCYVLVLGSLITESLIPYIEKRIDTISRQFDHDHLRGEDKTDLENSVMQKKIKIPKLSLNHVEEAGEVTDYGEEDVELRHSKVLKSFLFFFFLPFLSFFFPFLFFFLEVFGTYTDVIAQEFQACF</sequence>
<dbReference type="InterPro" id="IPR040391">
    <property type="entry name" value="BEND5"/>
</dbReference>
<keyword evidence="3" id="KW-1185">Reference proteome</keyword>
<proteinExistence type="predicted"/>
<dbReference type="PANTHER" id="PTHR14628">
    <property type="entry name" value="BEN DOMAIN-CONTAINING PROTEIN 5"/>
    <property type="match status" value="1"/>
</dbReference>
<keyword evidence="1" id="KW-1133">Transmembrane helix</keyword>
<dbReference type="GO" id="GO:0045892">
    <property type="term" value="P:negative regulation of DNA-templated transcription"/>
    <property type="evidence" value="ECO:0007669"/>
    <property type="project" value="InterPro"/>
</dbReference>
<protein>
    <submittedName>
        <fullName evidence="2">Uncharacterized protein</fullName>
    </submittedName>
</protein>